<dbReference type="Proteomes" id="UP000029920">
    <property type="component" value="Unassembled WGS sequence"/>
</dbReference>
<accession>A0A4U8UCN1</accession>
<name>A0A4U8UCN1_9HELI</name>
<evidence type="ECO:0000313" key="2">
    <source>
        <dbReference type="Proteomes" id="UP000029920"/>
    </source>
</evidence>
<gene>
    <name evidence="1" type="ORF">LS72_010000</name>
</gene>
<evidence type="ECO:0000313" key="1">
    <source>
        <dbReference type="EMBL" id="TLE13381.1"/>
    </source>
</evidence>
<protein>
    <submittedName>
        <fullName evidence="1">Uncharacterized protein</fullName>
    </submittedName>
</protein>
<dbReference type="AlphaFoldDB" id="A0A4U8UCN1"/>
<organism evidence="1 2">
    <name type="scientific">Helicobacter apodemus</name>
    <dbReference type="NCBI Taxonomy" id="135569"/>
    <lineage>
        <taxon>Bacteria</taxon>
        <taxon>Pseudomonadati</taxon>
        <taxon>Campylobacterota</taxon>
        <taxon>Epsilonproteobacteria</taxon>
        <taxon>Campylobacterales</taxon>
        <taxon>Helicobacteraceae</taxon>
        <taxon>Helicobacter</taxon>
    </lineage>
</organism>
<dbReference type="RefSeq" id="WP_034555297.1">
    <property type="nucleotide sequence ID" value="NZ_JRPC02000045.1"/>
</dbReference>
<proteinExistence type="predicted"/>
<reference evidence="1 2" key="1">
    <citation type="journal article" date="2014" name="Genome Announc.">
        <title>Draft genome sequences of eight enterohepatic helicobacter species isolated from both laboratory and wild rodents.</title>
        <authorList>
            <person name="Sheh A."/>
            <person name="Shen Z."/>
            <person name="Fox J.G."/>
        </authorList>
    </citation>
    <scope>NUCLEOTIDE SEQUENCE [LARGE SCALE GENOMIC DNA]</scope>
    <source>
        <strain evidence="1 2">MIT-03-7007</strain>
    </source>
</reference>
<dbReference type="EMBL" id="JRPC02000045">
    <property type="protein sequence ID" value="TLE13381.1"/>
    <property type="molecule type" value="Genomic_DNA"/>
</dbReference>
<comment type="caution">
    <text evidence="1">The sequence shown here is derived from an EMBL/GenBank/DDBJ whole genome shotgun (WGS) entry which is preliminary data.</text>
</comment>
<keyword evidence="2" id="KW-1185">Reference proteome</keyword>
<sequence>MEDSKQIKALLFSYFRFKRQFLGVVSEIQLLKDIDDIDDFIAFKENEIIGVEIKVSRSDFLADFKNKRKHKKHLTPNSLYPLNKFYFCVPQQLSDFAEDFLSKHYPFYGLLVVRANEIFVKRSAKRLRDKQDIFSNISLRDKLILRMSSELSNLRSEILDKENK</sequence>